<dbReference type="InterPro" id="IPR014710">
    <property type="entry name" value="RmlC-like_jellyroll"/>
</dbReference>
<dbReference type="InterPro" id="IPR050397">
    <property type="entry name" value="Env_Response_Regulators"/>
</dbReference>
<dbReference type="SMART" id="SM00419">
    <property type="entry name" value="HTH_CRP"/>
    <property type="match status" value="1"/>
</dbReference>
<dbReference type="PANTHER" id="PTHR24567:SF74">
    <property type="entry name" value="HTH-TYPE TRANSCRIPTIONAL REGULATOR ARCR"/>
    <property type="match status" value="1"/>
</dbReference>
<protein>
    <submittedName>
        <fullName evidence="6">Crp/Fnr family transcriptional regulator</fullName>
    </submittedName>
</protein>
<gene>
    <name evidence="6" type="ORF">H9710_00795</name>
</gene>
<keyword evidence="2" id="KW-0238">DNA-binding</keyword>
<keyword evidence="3" id="KW-0804">Transcription</keyword>
<dbReference type="InterPro" id="IPR000595">
    <property type="entry name" value="cNMP-bd_dom"/>
</dbReference>
<dbReference type="SMART" id="SM00100">
    <property type="entry name" value="cNMP"/>
    <property type="match status" value="1"/>
</dbReference>
<dbReference type="SUPFAM" id="SSF46785">
    <property type="entry name" value="Winged helix' DNA-binding domain"/>
    <property type="match status" value="1"/>
</dbReference>
<proteinExistence type="predicted"/>
<dbReference type="GO" id="GO:0003677">
    <property type="term" value="F:DNA binding"/>
    <property type="evidence" value="ECO:0007669"/>
    <property type="project" value="UniProtKB-KW"/>
</dbReference>
<dbReference type="Proteomes" id="UP000826793">
    <property type="component" value="Unassembled WGS sequence"/>
</dbReference>
<dbReference type="Gene3D" id="2.60.120.10">
    <property type="entry name" value="Jelly Rolls"/>
    <property type="match status" value="1"/>
</dbReference>
<evidence type="ECO:0000256" key="3">
    <source>
        <dbReference type="ARBA" id="ARBA00023163"/>
    </source>
</evidence>
<evidence type="ECO:0000313" key="6">
    <source>
        <dbReference type="EMBL" id="HJB97101.1"/>
    </source>
</evidence>
<feature type="domain" description="Cyclic nucleotide-binding" evidence="4">
    <location>
        <begin position="21"/>
        <end position="95"/>
    </location>
</feature>
<dbReference type="GO" id="GO:0005829">
    <property type="term" value="C:cytosol"/>
    <property type="evidence" value="ECO:0007669"/>
    <property type="project" value="TreeGrafter"/>
</dbReference>
<dbReference type="PROSITE" id="PS50042">
    <property type="entry name" value="CNMP_BINDING_3"/>
    <property type="match status" value="1"/>
</dbReference>
<dbReference type="GO" id="GO:0003700">
    <property type="term" value="F:DNA-binding transcription factor activity"/>
    <property type="evidence" value="ECO:0007669"/>
    <property type="project" value="TreeGrafter"/>
</dbReference>
<feature type="domain" description="HTH crp-type" evidence="5">
    <location>
        <begin position="136"/>
        <end position="208"/>
    </location>
</feature>
<dbReference type="Pfam" id="PF13545">
    <property type="entry name" value="HTH_Crp_2"/>
    <property type="match status" value="1"/>
</dbReference>
<name>A0A9D2MU27_9FIRM</name>
<reference evidence="6" key="1">
    <citation type="journal article" date="2021" name="PeerJ">
        <title>Extensive microbial diversity within the chicken gut microbiome revealed by metagenomics and culture.</title>
        <authorList>
            <person name="Gilroy R."/>
            <person name="Ravi A."/>
            <person name="Getino M."/>
            <person name="Pursley I."/>
            <person name="Horton D.L."/>
            <person name="Alikhan N.F."/>
            <person name="Baker D."/>
            <person name="Gharbi K."/>
            <person name="Hall N."/>
            <person name="Watson M."/>
            <person name="Adriaenssens E.M."/>
            <person name="Foster-Nyarko E."/>
            <person name="Jarju S."/>
            <person name="Secka A."/>
            <person name="Antonio M."/>
            <person name="Oren A."/>
            <person name="Chaudhuri R.R."/>
            <person name="La Ragione R."/>
            <person name="Hildebrand F."/>
            <person name="Pallen M.J."/>
        </authorList>
    </citation>
    <scope>NUCLEOTIDE SEQUENCE</scope>
    <source>
        <strain evidence="6">CHK185-1770</strain>
    </source>
</reference>
<dbReference type="AlphaFoldDB" id="A0A9D2MU27"/>
<comment type="caution">
    <text evidence="6">The sequence shown here is derived from an EMBL/GenBank/DDBJ whole genome shotgun (WGS) entry which is preliminary data.</text>
</comment>
<dbReference type="InterPro" id="IPR018490">
    <property type="entry name" value="cNMP-bd_dom_sf"/>
</dbReference>
<dbReference type="PANTHER" id="PTHR24567">
    <property type="entry name" value="CRP FAMILY TRANSCRIPTIONAL REGULATORY PROTEIN"/>
    <property type="match status" value="1"/>
</dbReference>
<dbReference type="SUPFAM" id="SSF51206">
    <property type="entry name" value="cAMP-binding domain-like"/>
    <property type="match status" value="1"/>
</dbReference>
<sequence length="217" mass="24659">MSHVKIPPELYPYLEEVGQSKRYAPGETIYLQGDRADQLYCIRSGRVRAYWVSTDGRELTFEIIERGRIFGESSFLSSGGCPVSVEAVTEVELLACRIQRLAPRLGESPALTLLLLRMLSNTCNHLTLQLRRATLYDRYQKIASLLLEETAHPDRDRGVTSFSIPYTQDDLAMILGLNRVTVNRVLQEWKKKGAVQVSYGNIHITDRDYLASLLPHF</sequence>
<dbReference type="InterPro" id="IPR036390">
    <property type="entry name" value="WH_DNA-bd_sf"/>
</dbReference>
<dbReference type="PROSITE" id="PS51063">
    <property type="entry name" value="HTH_CRP_2"/>
    <property type="match status" value="1"/>
</dbReference>
<evidence type="ECO:0000259" key="4">
    <source>
        <dbReference type="PROSITE" id="PS50042"/>
    </source>
</evidence>
<keyword evidence="1" id="KW-0805">Transcription regulation</keyword>
<evidence type="ECO:0000313" key="7">
    <source>
        <dbReference type="Proteomes" id="UP000826793"/>
    </source>
</evidence>
<evidence type="ECO:0000256" key="1">
    <source>
        <dbReference type="ARBA" id="ARBA00023015"/>
    </source>
</evidence>
<dbReference type="Pfam" id="PF00027">
    <property type="entry name" value="cNMP_binding"/>
    <property type="match status" value="1"/>
</dbReference>
<reference evidence="6" key="2">
    <citation type="submission" date="2021-04" db="EMBL/GenBank/DDBJ databases">
        <authorList>
            <person name="Gilroy R."/>
        </authorList>
    </citation>
    <scope>NUCLEOTIDE SEQUENCE</scope>
    <source>
        <strain evidence="6">CHK185-1770</strain>
    </source>
</reference>
<dbReference type="CDD" id="cd00038">
    <property type="entry name" value="CAP_ED"/>
    <property type="match status" value="1"/>
</dbReference>
<accession>A0A9D2MU27</accession>
<evidence type="ECO:0000256" key="2">
    <source>
        <dbReference type="ARBA" id="ARBA00023125"/>
    </source>
</evidence>
<dbReference type="InterPro" id="IPR012318">
    <property type="entry name" value="HTH_CRP"/>
</dbReference>
<dbReference type="EMBL" id="DWXG01000006">
    <property type="protein sequence ID" value="HJB97101.1"/>
    <property type="molecule type" value="Genomic_DNA"/>
</dbReference>
<evidence type="ECO:0000259" key="5">
    <source>
        <dbReference type="PROSITE" id="PS51063"/>
    </source>
</evidence>
<organism evidence="6 7">
    <name type="scientific">Candidatus Acutalibacter pullicola</name>
    <dbReference type="NCBI Taxonomy" id="2838417"/>
    <lineage>
        <taxon>Bacteria</taxon>
        <taxon>Bacillati</taxon>
        <taxon>Bacillota</taxon>
        <taxon>Clostridia</taxon>
        <taxon>Eubacteriales</taxon>
        <taxon>Acutalibacteraceae</taxon>
        <taxon>Acutalibacter</taxon>
    </lineage>
</organism>